<evidence type="ECO:0000256" key="8">
    <source>
        <dbReference type="ARBA" id="ARBA00023157"/>
    </source>
</evidence>
<feature type="transmembrane region" description="Helical" evidence="10">
    <location>
        <begin position="124"/>
        <end position="150"/>
    </location>
</feature>
<feature type="transmembrane region" description="Helical" evidence="10">
    <location>
        <begin position="67"/>
        <end position="89"/>
    </location>
</feature>
<comment type="subcellular location">
    <subcellularLocation>
        <location evidence="1">Membrane</location>
        <topology evidence="1">Multi-pass membrane protein</topology>
    </subcellularLocation>
</comment>
<dbReference type="InterPro" id="IPR012932">
    <property type="entry name" value="VKOR"/>
</dbReference>
<dbReference type="AlphaFoldDB" id="A0A1G1Z8S2"/>
<protein>
    <recommendedName>
        <fullName evidence="11">Vitamin K epoxide reductase domain-containing protein</fullName>
    </recommendedName>
</protein>
<dbReference type="InterPro" id="IPR044698">
    <property type="entry name" value="VKOR/LTO1"/>
</dbReference>
<evidence type="ECO:0000256" key="2">
    <source>
        <dbReference type="ARBA" id="ARBA00006214"/>
    </source>
</evidence>
<organism evidence="12 13">
    <name type="scientific">Candidatus Colwellbacteria bacterium RIFCSPLOWO2_12_FULL_44_13</name>
    <dbReference type="NCBI Taxonomy" id="1797694"/>
    <lineage>
        <taxon>Bacteria</taxon>
        <taxon>Candidatus Colwelliibacteriota</taxon>
    </lineage>
</organism>
<evidence type="ECO:0000256" key="9">
    <source>
        <dbReference type="ARBA" id="ARBA00023284"/>
    </source>
</evidence>
<evidence type="ECO:0000256" key="5">
    <source>
        <dbReference type="ARBA" id="ARBA00022989"/>
    </source>
</evidence>
<proteinExistence type="inferred from homology"/>
<evidence type="ECO:0000256" key="10">
    <source>
        <dbReference type="SAM" id="Phobius"/>
    </source>
</evidence>
<dbReference type="GO" id="GO:0016491">
    <property type="term" value="F:oxidoreductase activity"/>
    <property type="evidence" value="ECO:0007669"/>
    <property type="project" value="UniProtKB-KW"/>
</dbReference>
<keyword evidence="5 10" id="KW-1133">Transmembrane helix</keyword>
<keyword evidence="6" id="KW-0560">Oxidoreductase</keyword>
<comment type="caution">
    <text evidence="12">The sequence shown here is derived from an EMBL/GenBank/DDBJ whole genome shotgun (WGS) entry which is preliminary data.</text>
</comment>
<sequence>MQFTDKSLTRDLQRFVIPRLVLIAFFVFSILGFLDATYLTAEHFLSGPVPCSIGNCETVLTSRYATIFGIPIALFGAFYYLSVFLGLVFYRETKDVRVLRVLSYFTILGFLTSLFLIYLQLFVIHAICIFCMVSALSSITLFALGMYVLYLYTRFNAQTSGTV</sequence>
<evidence type="ECO:0000256" key="7">
    <source>
        <dbReference type="ARBA" id="ARBA00023136"/>
    </source>
</evidence>
<dbReference type="EMBL" id="MHJC01000029">
    <property type="protein sequence ID" value="OGY61032.1"/>
    <property type="molecule type" value="Genomic_DNA"/>
</dbReference>
<keyword evidence="7 10" id="KW-0472">Membrane</keyword>
<evidence type="ECO:0000256" key="4">
    <source>
        <dbReference type="ARBA" id="ARBA00022719"/>
    </source>
</evidence>
<keyword evidence="4" id="KW-0874">Quinone</keyword>
<evidence type="ECO:0000313" key="13">
    <source>
        <dbReference type="Proteomes" id="UP000176976"/>
    </source>
</evidence>
<evidence type="ECO:0000256" key="1">
    <source>
        <dbReference type="ARBA" id="ARBA00004141"/>
    </source>
</evidence>
<reference evidence="12 13" key="1">
    <citation type="journal article" date="2016" name="Nat. Commun.">
        <title>Thousands of microbial genomes shed light on interconnected biogeochemical processes in an aquifer system.</title>
        <authorList>
            <person name="Anantharaman K."/>
            <person name="Brown C.T."/>
            <person name="Hug L.A."/>
            <person name="Sharon I."/>
            <person name="Castelle C.J."/>
            <person name="Probst A.J."/>
            <person name="Thomas B.C."/>
            <person name="Singh A."/>
            <person name="Wilkins M.J."/>
            <person name="Karaoz U."/>
            <person name="Brodie E.L."/>
            <person name="Williams K.H."/>
            <person name="Hubbard S.S."/>
            <person name="Banfield J.F."/>
        </authorList>
    </citation>
    <scope>NUCLEOTIDE SEQUENCE [LARGE SCALE GENOMIC DNA]</scope>
</reference>
<feature type="transmembrane region" description="Helical" evidence="10">
    <location>
        <begin position="101"/>
        <end position="118"/>
    </location>
</feature>
<dbReference type="SMART" id="SM00756">
    <property type="entry name" value="VKc"/>
    <property type="match status" value="1"/>
</dbReference>
<evidence type="ECO:0000313" key="12">
    <source>
        <dbReference type="EMBL" id="OGY61032.1"/>
    </source>
</evidence>
<name>A0A1G1Z8S2_9BACT</name>
<keyword evidence="9" id="KW-0676">Redox-active center</keyword>
<feature type="transmembrane region" description="Helical" evidence="10">
    <location>
        <begin position="20"/>
        <end position="39"/>
    </location>
</feature>
<dbReference type="CDD" id="cd12916">
    <property type="entry name" value="VKOR_1"/>
    <property type="match status" value="1"/>
</dbReference>
<dbReference type="GO" id="GO:0048038">
    <property type="term" value="F:quinone binding"/>
    <property type="evidence" value="ECO:0007669"/>
    <property type="project" value="UniProtKB-KW"/>
</dbReference>
<feature type="domain" description="Vitamin K epoxide reductase" evidence="11">
    <location>
        <begin position="18"/>
        <end position="149"/>
    </location>
</feature>
<dbReference type="InterPro" id="IPR038354">
    <property type="entry name" value="VKOR_sf"/>
</dbReference>
<dbReference type="Pfam" id="PF07884">
    <property type="entry name" value="VKOR"/>
    <property type="match status" value="1"/>
</dbReference>
<dbReference type="Proteomes" id="UP000176976">
    <property type="component" value="Unassembled WGS sequence"/>
</dbReference>
<evidence type="ECO:0000256" key="6">
    <source>
        <dbReference type="ARBA" id="ARBA00023002"/>
    </source>
</evidence>
<dbReference type="PANTHER" id="PTHR34573:SF1">
    <property type="entry name" value="VITAMIN K EPOXIDE REDUCTASE DOMAIN-CONTAINING PROTEIN"/>
    <property type="match status" value="1"/>
</dbReference>
<gene>
    <name evidence="12" type="ORF">A3H06_00965</name>
</gene>
<dbReference type="GO" id="GO:0016020">
    <property type="term" value="C:membrane"/>
    <property type="evidence" value="ECO:0007669"/>
    <property type="project" value="UniProtKB-SubCell"/>
</dbReference>
<keyword evidence="3 10" id="KW-0812">Transmembrane</keyword>
<evidence type="ECO:0000256" key="3">
    <source>
        <dbReference type="ARBA" id="ARBA00022692"/>
    </source>
</evidence>
<comment type="similarity">
    <text evidence="2">Belongs to the VKOR family.</text>
</comment>
<dbReference type="Gene3D" id="1.20.1440.130">
    <property type="entry name" value="VKOR domain"/>
    <property type="match status" value="1"/>
</dbReference>
<evidence type="ECO:0000259" key="11">
    <source>
        <dbReference type="SMART" id="SM00756"/>
    </source>
</evidence>
<accession>A0A1G1Z8S2</accession>
<keyword evidence="8" id="KW-1015">Disulfide bond</keyword>
<dbReference type="PANTHER" id="PTHR34573">
    <property type="entry name" value="VKC DOMAIN-CONTAINING PROTEIN"/>
    <property type="match status" value="1"/>
</dbReference>